<dbReference type="AlphaFoldDB" id="A0A932M1B5"/>
<gene>
    <name evidence="8" type="ORF">HYY65_09910</name>
</gene>
<evidence type="ECO:0000256" key="1">
    <source>
        <dbReference type="ARBA" id="ARBA00004127"/>
    </source>
</evidence>
<keyword evidence="2 5" id="KW-0812">Transmembrane</keyword>
<dbReference type="EMBL" id="JACPSX010000188">
    <property type="protein sequence ID" value="MBI3015354.1"/>
    <property type="molecule type" value="Genomic_DNA"/>
</dbReference>
<feature type="transmembrane region" description="Helical" evidence="6">
    <location>
        <begin position="315"/>
        <end position="334"/>
    </location>
</feature>
<dbReference type="PANTHER" id="PTHR22773">
    <property type="entry name" value="NADH DEHYDROGENASE"/>
    <property type="match status" value="1"/>
</dbReference>
<dbReference type="GO" id="GO:0016020">
    <property type="term" value="C:membrane"/>
    <property type="evidence" value="ECO:0007669"/>
    <property type="project" value="UniProtKB-SubCell"/>
</dbReference>
<feature type="transmembrane region" description="Helical" evidence="6">
    <location>
        <begin position="275"/>
        <end position="294"/>
    </location>
</feature>
<dbReference type="InterPro" id="IPR001750">
    <property type="entry name" value="ND/Mrp_TM"/>
</dbReference>
<feature type="non-terminal residue" evidence="8">
    <location>
        <position position="1"/>
    </location>
</feature>
<reference evidence="8" key="1">
    <citation type="submission" date="2020-07" db="EMBL/GenBank/DDBJ databases">
        <title>Huge and variable diversity of episymbiotic CPR bacteria and DPANN archaea in groundwater ecosystems.</title>
        <authorList>
            <person name="He C.Y."/>
            <person name="Keren R."/>
            <person name="Whittaker M."/>
            <person name="Farag I.F."/>
            <person name="Doudna J."/>
            <person name="Cate J.H.D."/>
            <person name="Banfield J.F."/>
        </authorList>
    </citation>
    <scope>NUCLEOTIDE SEQUENCE</scope>
    <source>
        <strain evidence="8">NC_groundwater_717_Ag_S-0.2um_59_8</strain>
    </source>
</reference>
<evidence type="ECO:0000256" key="5">
    <source>
        <dbReference type="RuleBase" id="RU000320"/>
    </source>
</evidence>
<accession>A0A932M1B5</accession>
<evidence type="ECO:0000256" key="2">
    <source>
        <dbReference type="ARBA" id="ARBA00022692"/>
    </source>
</evidence>
<feature type="transmembrane region" description="Helical" evidence="6">
    <location>
        <begin position="28"/>
        <end position="51"/>
    </location>
</feature>
<comment type="subcellular location">
    <subcellularLocation>
        <location evidence="1">Endomembrane system</location>
        <topology evidence="1">Multi-pass membrane protein</topology>
    </subcellularLocation>
    <subcellularLocation>
        <location evidence="5">Membrane</location>
        <topology evidence="5">Multi-pass membrane protein</topology>
    </subcellularLocation>
</comment>
<feature type="transmembrane region" description="Helical" evidence="6">
    <location>
        <begin position="169"/>
        <end position="187"/>
    </location>
</feature>
<dbReference type="GO" id="GO:0008137">
    <property type="term" value="F:NADH dehydrogenase (ubiquinone) activity"/>
    <property type="evidence" value="ECO:0007669"/>
    <property type="project" value="InterPro"/>
</dbReference>
<evidence type="ECO:0000256" key="4">
    <source>
        <dbReference type="ARBA" id="ARBA00023136"/>
    </source>
</evidence>
<name>A0A932M1B5_UNCTE</name>
<dbReference type="GO" id="GO:0012505">
    <property type="term" value="C:endomembrane system"/>
    <property type="evidence" value="ECO:0007669"/>
    <property type="project" value="UniProtKB-SubCell"/>
</dbReference>
<comment type="caution">
    <text evidence="8">The sequence shown here is derived from an EMBL/GenBank/DDBJ whole genome shotgun (WGS) entry which is preliminary data.</text>
</comment>
<keyword evidence="4 6" id="KW-0472">Membrane</keyword>
<protein>
    <submittedName>
        <fullName evidence="8">NADH-quinone oxidoreductase subunit N</fullName>
    </submittedName>
</protein>
<sequence>LGLELLSISCYVLCGFIKRDPKCVEASLKFFLAGAFTSGVLLYGMALLYGLTGSTNLGEISRYLSSQDLSGSPVLMLAMVMLVAGFGFKIAAVPFHMWVPDVYEGAPTSVTAFLSTGSKAAGFAAVLRVFFSGLEVLKPQWIVLLWVLSALTMILGNVVAVAQSNIKRMLAYSSVAHAGYVLMGFAVGNERGLSAVLFYTLVYVFMTLGAFSMVILICRRGHRGDQIEDFKGMARSNPVAAFVFVLFLLSLGGIPPTAGFVGKLYLFAAAIEEKFYWLALIGVVTSAISIYYYFKVAMVMYMQGEGGAREISLSPALLSALGIMVLGTLLVGIYPGPFLEVARSSVFPLIGF</sequence>
<feature type="transmembrane region" description="Helical" evidence="6">
    <location>
        <begin position="239"/>
        <end position="255"/>
    </location>
</feature>
<keyword evidence="3 6" id="KW-1133">Transmembrane helix</keyword>
<dbReference type="NCBIfam" id="TIGR01770">
    <property type="entry name" value="NDH_I_N"/>
    <property type="match status" value="1"/>
</dbReference>
<feature type="transmembrane region" description="Helical" evidence="6">
    <location>
        <begin position="143"/>
        <end position="162"/>
    </location>
</feature>
<evidence type="ECO:0000313" key="9">
    <source>
        <dbReference type="Proteomes" id="UP000741360"/>
    </source>
</evidence>
<dbReference type="GO" id="GO:0042773">
    <property type="term" value="P:ATP synthesis coupled electron transport"/>
    <property type="evidence" value="ECO:0007669"/>
    <property type="project" value="InterPro"/>
</dbReference>
<feature type="transmembrane region" description="Helical" evidence="6">
    <location>
        <begin position="71"/>
        <end position="98"/>
    </location>
</feature>
<evidence type="ECO:0000256" key="6">
    <source>
        <dbReference type="SAM" id="Phobius"/>
    </source>
</evidence>
<evidence type="ECO:0000259" key="7">
    <source>
        <dbReference type="Pfam" id="PF00361"/>
    </source>
</evidence>
<evidence type="ECO:0000256" key="3">
    <source>
        <dbReference type="ARBA" id="ARBA00022989"/>
    </source>
</evidence>
<dbReference type="Pfam" id="PF00361">
    <property type="entry name" value="Proton_antipo_M"/>
    <property type="match status" value="1"/>
</dbReference>
<dbReference type="InterPro" id="IPR010096">
    <property type="entry name" value="NADH-Q_OxRdtase_suN/2"/>
</dbReference>
<feature type="domain" description="NADH:quinone oxidoreductase/Mrp antiporter transmembrane" evidence="7">
    <location>
        <begin position="1"/>
        <end position="289"/>
    </location>
</feature>
<proteinExistence type="predicted"/>
<evidence type="ECO:0000313" key="8">
    <source>
        <dbReference type="EMBL" id="MBI3015354.1"/>
    </source>
</evidence>
<organism evidence="8 9">
    <name type="scientific">Tectimicrobiota bacterium</name>
    <dbReference type="NCBI Taxonomy" id="2528274"/>
    <lineage>
        <taxon>Bacteria</taxon>
        <taxon>Pseudomonadati</taxon>
        <taxon>Nitrospinota/Tectimicrobiota group</taxon>
        <taxon>Candidatus Tectimicrobiota</taxon>
    </lineage>
</organism>
<dbReference type="Proteomes" id="UP000741360">
    <property type="component" value="Unassembled WGS sequence"/>
</dbReference>
<feature type="transmembrane region" description="Helical" evidence="6">
    <location>
        <begin position="193"/>
        <end position="218"/>
    </location>
</feature>